<comment type="caution">
    <text evidence="2">The sequence shown here is derived from an EMBL/GenBank/DDBJ whole genome shotgun (WGS) entry which is preliminary data.</text>
</comment>
<dbReference type="GO" id="GO:0008061">
    <property type="term" value="F:chitin binding"/>
    <property type="evidence" value="ECO:0007669"/>
    <property type="project" value="InterPro"/>
</dbReference>
<gene>
    <name evidence="2" type="ORF">SK128_025853</name>
</gene>
<dbReference type="Gene3D" id="2.170.140.10">
    <property type="entry name" value="Chitin binding domain"/>
    <property type="match status" value="1"/>
</dbReference>
<name>A0AAN8XJK2_HALRR</name>
<evidence type="ECO:0000313" key="3">
    <source>
        <dbReference type="Proteomes" id="UP001381693"/>
    </source>
</evidence>
<dbReference type="Proteomes" id="UP001381693">
    <property type="component" value="Unassembled WGS sequence"/>
</dbReference>
<keyword evidence="3" id="KW-1185">Reference proteome</keyword>
<sequence>MTGTSRIFRVIDEEECLANCTGHASNDKVPDPNNCTQYYVCSPGQVSSDDPFSCSVGEEFDPVNGNCTAAYGCKPTCVVLVAT</sequence>
<protein>
    <recommendedName>
        <fullName evidence="1">Chitin-binding type-2 domain-containing protein</fullName>
    </recommendedName>
</protein>
<organism evidence="2 3">
    <name type="scientific">Halocaridina rubra</name>
    <name type="common">Hawaiian red shrimp</name>
    <dbReference type="NCBI Taxonomy" id="373956"/>
    <lineage>
        <taxon>Eukaryota</taxon>
        <taxon>Metazoa</taxon>
        <taxon>Ecdysozoa</taxon>
        <taxon>Arthropoda</taxon>
        <taxon>Crustacea</taxon>
        <taxon>Multicrustacea</taxon>
        <taxon>Malacostraca</taxon>
        <taxon>Eumalacostraca</taxon>
        <taxon>Eucarida</taxon>
        <taxon>Decapoda</taxon>
        <taxon>Pleocyemata</taxon>
        <taxon>Caridea</taxon>
        <taxon>Atyoidea</taxon>
        <taxon>Atyidae</taxon>
        <taxon>Halocaridina</taxon>
    </lineage>
</organism>
<dbReference type="SMART" id="SM00494">
    <property type="entry name" value="ChtBD2"/>
    <property type="match status" value="1"/>
</dbReference>
<dbReference type="SUPFAM" id="SSF57625">
    <property type="entry name" value="Invertebrate chitin-binding proteins"/>
    <property type="match status" value="1"/>
</dbReference>
<dbReference type="EMBL" id="JAXCGZ010006958">
    <property type="protein sequence ID" value="KAK7079459.1"/>
    <property type="molecule type" value="Genomic_DNA"/>
</dbReference>
<accession>A0AAN8XJK2</accession>
<evidence type="ECO:0000259" key="1">
    <source>
        <dbReference type="PROSITE" id="PS50940"/>
    </source>
</evidence>
<dbReference type="Pfam" id="PF01607">
    <property type="entry name" value="CBM_14"/>
    <property type="match status" value="1"/>
</dbReference>
<dbReference type="AlphaFoldDB" id="A0AAN8XJK2"/>
<evidence type="ECO:0000313" key="2">
    <source>
        <dbReference type="EMBL" id="KAK7079459.1"/>
    </source>
</evidence>
<dbReference type="InterPro" id="IPR002557">
    <property type="entry name" value="Chitin-bd_dom"/>
</dbReference>
<dbReference type="PROSITE" id="PS50940">
    <property type="entry name" value="CHIT_BIND_II"/>
    <property type="match status" value="1"/>
</dbReference>
<dbReference type="GO" id="GO:0005576">
    <property type="term" value="C:extracellular region"/>
    <property type="evidence" value="ECO:0007669"/>
    <property type="project" value="InterPro"/>
</dbReference>
<dbReference type="InterPro" id="IPR036508">
    <property type="entry name" value="Chitin-bd_dom_sf"/>
</dbReference>
<feature type="domain" description="Chitin-binding type-2" evidence="1">
    <location>
        <begin position="17"/>
        <end position="75"/>
    </location>
</feature>
<reference evidence="2 3" key="1">
    <citation type="submission" date="2023-11" db="EMBL/GenBank/DDBJ databases">
        <title>Halocaridina rubra genome assembly.</title>
        <authorList>
            <person name="Smith C."/>
        </authorList>
    </citation>
    <scope>NUCLEOTIDE SEQUENCE [LARGE SCALE GENOMIC DNA]</scope>
    <source>
        <strain evidence="2">EP-1</strain>
        <tissue evidence="2">Whole</tissue>
    </source>
</reference>
<proteinExistence type="predicted"/>